<evidence type="ECO:0000313" key="1">
    <source>
        <dbReference type="EMBL" id="PKA57157.1"/>
    </source>
</evidence>
<protein>
    <submittedName>
        <fullName evidence="1">Uncharacterized protein</fullName>
    </submittedName>
</protein>
<accession>A0A2I0ANL3</accession>
<dbReference type="EMBL" id="KZ451969">
    <property type="protein sequence ID" value="PKA57157.1"/>
    <property type="molecule type" value="Genomic_DNA"/>
</dbReference>
<gene>
    <name evidence="1" type="ORF">AXF42_Ash002461</name>
</gene>
<proteinExistence type="predicted"/>
<keyword evidence="2" id="KW-1185">Reference proteome</keyword>
<sequence length="129" mass="14516">MAQEREEVSGIVRRPRDAKSALAMRISEGVFPVESRAKSNETLAPILFSPSISSLLRSISSLLRSLPVLLQIVSSPSRSFPGTFAEGFLSTTEHHGSFPSSKRKRNLRHLYLSLRKVSPRSYVETRYHF</sequence>
<dbReference type="AlphaFoldDB" id="A0A2I0ANL3"/>
<reference evidence="1 2" key="1">
    <citation type="journal article" date="2017" name="Nature">
        <title>The Apostasia genome and the evolution of orchids.</title>
        <authorList>
            <person name="Zhang G.Q."/>
            <person name="Liu K.W."/>
            <person name="Li Z."/>
            <person name="Lohaus R."/>
            <person name="Hsiao Y.Y."/>
            <person name="Niu S.C."/>
            <person name="Wang J.Y."/>
            <person name="Lin Y.C."/>
            <person name="Xu Q."/>
            <person name="Chen L.J."/>
            <person name="Yoshida K."/>
            <person name="Fujiwara S."/>
            <person name="Wang Z.W."/>
            <person name="Zhang Y.Q."/>
            <person name="Mitsuda N."/>
            <person name="Wang M."/>
            <person name="Liu G.H."/>
            <person name="Pecoraro L."/>
            <person name="Huang H.X."/>
            <person name="Xiao X.J."/>
            <person name="Lin M."/>
            <person name="Wu X.Y."/>
            <person name="Wu W.L."/>
            <person name="Chen Y.Y."/>
            <person name="Chang S.B."/>
            <person name="Sakamoto S."/>
            <person name="Ohme-Takagi M."/>
            <person name="Yagi M."/>
            <person name="Zeng S.J."/>
            <person name="Shen C.Y."/>
            <person name="Yeh C.M."/>
            <person name="Luo Y.B."/>
            <person name="Tsai W.C."/>
            <person name="Van de Peer Y."/>
            <person name="Liu Z.J."/>
        </authorList>
    </citation>
    <scope>NUCLEOTIDE SEQUENCE [LARGE SCALE GENOMIC DNA]</scope>
    <source>
        <strain evidence="2">cv. Shenzhen</strain>
        <tissue evidence="1">Stem</tissue>
    </source>
</reference>
<evidence type="ECO:0000313" key="2">
    <source>
        <dbReference type="Proteomes" id="UP000236161"/>
    </source>
</evidence>
<organism evidence="1 2">
    <name type="scientific">Apostasia shenzhenica</name>
    <dbReference type="NCBI Taxonomy" id="1088818"/>
    <lineage>
        <taxon>Eukaryota</taxon>
        <taxon>Viridiplantae</taxon>
        <taxon>Streptophyta</taxon>
        <taxon>Embryophyta</taxon>
        <taxon>Tracheophyta</taxon>
        <taxon>Spermatophyta</taxon>
        <taxon>Magnoliopsida</taxon>
        <taxon>Liliopsida</taxon>
        <taxon>Asparagales</taxon>
        <taxon>Orchidaceae</taxon>
        <taxon>Apostasioideae</taxon>
        <taxon>Apostasia</taxon>
    </lineage>
</organism>
<dbReference type="Proteomes" id="UP000236161">
    <property type="component" value="Unassembled WGS sequence"/>
</dbReference>
<name>A0A2I0ANL3_9ASPA</name>